<dbReference type="InterPro" id="IPR045874">
    <property type="entry name" value="LRK10/LRL21-25-like"/>
</dbReference>
<evidence type="ECO:0000256" key="7">
    <source>
        <dbReference type="ARBA" id="ARBA00022777"/>
    </source>
</evidence>
<keyword evidence="3" id="KW-0808">Transferase</keyword>
<dbReference type="PROSITE" id="PS00107">
    <property type="entry name" value="PROTEIN_KINASE_ATP"/>
    <property type="match status" value="1"/>
</dbReference>
<feature type="signal peptide" evidence="14">
    <location>
        <begin position="1"/>
        <end position="24"/>
    </location>
</feature>
<dbReference type="InterPro" id="IPR000719">
    <property type="entry name" value="Prot_kinase_dom"/>
</dbReference>
<dbReference type="GO" id="GO:0004674">
    <property type="term" value="F:protein serine/threonine kinase activity"/>
    <property type="evidence" value="ECO:0007669"/>
    <property type="project" value="UniProtKB-KW"/>
</dbReference>
<feature type="chain" id="PRO_5029560847" description="Protein kinase domain-containing protein" evidence="14">
    <location>
        <begin position="25"/>
        <end position="679"/>
    </location>
</feature>
<sequence>MAWTGKSRSFLIILLPILLSFVDAQLETPNTNSCGNISNITCPFRLRGRRSTESCKSKYELSCEDNTNTVLHWRKGKYYVHSINYENFTLRVTDAGISRSDCSTRPSNCLTFLDDPYVYFTFSDLADPVSVIFLECDSPVPAAYRASRGSSNVSLVDRSSCGGGGGYRYMIVAEGIYSLFQRDVPASCRIDVMSFVSRWPEEMTVEGVYHELGNGFELSFYRMNCDRCEQSGYLYRNEDEAARCLHVCPYRGGKPDVRTQIASVIGTWSYQLHWIFGSKIESEVRSELLEIFRYFNPVVIFGLLFIARLILLGPACGFVIFVYKYPRRHSSLYIVIEEYLQKNNKLNLIRYCFQDVRSMTKNFREKLGEGGFGSVYKGKLRSGGLAAIKILGKSKYEGSQDFVNEVATIGRIRHVNVAQLIGFCAEGSYRALVYDFMPNGSLDKFILPNEEYYGSLSYELIFEISLGVARGIEYLHRGCDMQILHFDIKPHNILLDENFVPKISDFGLAKLYPADNNTVKLTAVRGTMGYIAPELFYKNIGGISYKADVFSFGMMLIEMACGKHNLEAFAQDGDQVYFPTWIYEQIQDGSLTVWGEGVTDKEMLNAKKMVMVALWCIQLNPSDRPSMGKVVEMLEGGLELIRMPPKPLMSPYNLPADEERGVANISYAHLSISLPLQGR</sequence>
<keyword evidence="9 13" id="KW-1133">Transmembrane helix</keyword>
<evidence type="ECO:0000256" key="6">
    <source>
        <dbReference type="ARBA" id="ARBA00022741"/>
    </source>
</evidence>
<dbReference type="Gene3D" id="3.30.200.20">
    <property type="entry name" value="Phosphorylase Kinase, domain 1"/>
    <property type="match status" value="1"/>
</dbReference>
<evidence type="ECO:0000256" key="9">
    <source>
        <dbReference type="ARBA" id="ARBA00022989"/>
    </source>
</evidence>
<dbReference type="Gramene" id="Kaladp0008s0027.1.v1.1">
    <property type="protein sequence ID" value="Kaladp0008s0027.1.v1.1"/>
    <property type="gene ID" value="Kaladp0008s0027.v1.1"/>
</dbReference>
<keyword evidence="2" id="KW-0723">Serine/threonine-protein kinase</keyword>
<evidence type="ECO:0000313" key="17">
    <source>
        <dbReference type="Proteomes" id="UP000594263"/>
    </source>
</evidence>
<name>A0A7N0RBC5_KALFE</name>
<dbReference type="Pfam" id="PF13947">
    <property type="entry name" value="GUB_WAK_bind"/>
    <property type="match status" value="1"/>
</dbReference>
<dbReference type="InterPro" id="IPR025287">
    <property type="entry name" value="WAK_GUB"/>
</dbReference>
<dbReference type="SUPFAM" id="SSF56112">
    <property type="entry name" value="Protein kinase-like (PK-like)"/>
    <property type="match status" value="1"/>
</dbReference>
<keyword evidence="5 14" id="KW-0732">Signal</keyword>
<dbReference type="PANTHER" id="PTHR27009">
    <property type="entry name" value="RUST RESISTANCE KINASE LR10-RELATED"/>
    <property type="match status" value="1"/>
</dbReference>
<evidence type="ECO:0000256" key="10">
    <source>
        <dbReference type="ARBA" id="ARBA00023136"/>
    </source>
</evidence>
<reference evidence="16" key="1">
    <citation type="submission" date="2021-01" db="UniProtKB">
        <authorList>
            <consortium name="EnsemblPlants"/>
        </authorList>
    </citation>
    <scope>IDENTIFICATION</scope>
</reference>
<dbReference type="GO" id="GO:0030247">
    <property type="term" value="F:polysaccharide binding"/>
    <property type="evidence" value="ECO:0007669"/>
    <property type="project" value="InterPro"/>
</dbReference>
<dbReference type="InterPro" id="IPR008271">
    <property type="entry name" value="Ser/Thr_kinase_AS"/>
</dbReference>
<proteinExistence type="predicted"/>
<keyword evidence="4 13" id="KW-0812">Transmembrane</keyword>
<keyword evidence="8 12" id="KW-0067">ATP-binding</keyword>
<protein>
    <recommendedName>
        <fullName evidence="15">Protein kinase domain-containing protein</fullName>
    </recommendedName>
</protein>
<dbReference type="Pfam" id="PF00069">
    <property type="entry name" value="Pkinase"/>
    <property type="match status" value="1"/>
</dbReference>
<dbReference type="InterPro" id="IPR017441">
    <property type="entry name" value="Protein_kinase_ATP_BS"/>
</dbReference>
<dbReference type="SMART" id="SM00220">
    <property type="entry name" value="S_TKc"/>
    <property type="match status" value="1"/>
</dbReference>
<dbReference type="FunFam" id="1.10.510.10:FF:000590">
    <property type="entry name" value="PR5-like receptor kinase"/>
    <property type="match status" value="1"/>
</dbReference>
<evidence type="ECO:0000256" key="13">
    <source>
        <dbReference type="SAM" id="Phobius"/>
    </source>
</evidence>
<evidence type="ECO:0000313" key="16">
    <source>
        <dbReference type="EnsemblPlants" id="Kaladp0008s0027.1.v1.1"/>
    </source>
</evidence>
<keyword evidence="17" id="KW-1185">Reference proteome</keyword>
<evidence type="ECO:0000256" key="11">
    <source>
        <dbReference type="ARBA" id="ARBA00023180"/>
    </source>
</evidence>
<feature type="domain" description="Protein kinase" evidence="15">
    <location>
        <begin position="361"/>
        <end position="641"/>
    </location>
</feature>
<dbReference type="GO" id="GO:0005524">
    <property type="term" value="F:ATP binding"/>
    <property type="evidence" value="ECO:0007669"/>
    <property type="project" value="UniProtKB-UniRule"/>
</dbReference>
<dbReference type="GO" id="GO:0016020">
    <property type="term" value="C:membrane"/>
    <property type="evidence" value="ECO:0007669"/>
    <property type="project" value="UniProtKB-SubCell"/>
</dbReference>
<dbReference type="FunFam" id="3.30.200.20:FF:000178">
    <property type="entry name" value="serine/threonine-protein kinase PBS1-like"/>
    <property type="match status" value="1"/>
</dbReference>
<evidence type="ECO:0000256" key="8">
    <source>
        <dbReference type="ARBA" id="ARBA00022840"/>
    </source>
</evidence>
<evidence type="ECO:0000256" key="5">
    <source>
        <dbReference type="ARBA" id="ARBA00022729"/>
    </source>
</evidence>
<comment type="subcellular location">
    <subcellularLocation>
        <location evidence="1">Membrane</location>
        <topology evidence="1">Single-pass type I membrane protein</topology>
    </subcellularLocation>
</comment>
<evidence type="ECO:0000259" key="15">
    <source>
        <dbReference type="PROSITE" id="PS50011"/>
    </source>
</evidence>
<feature type="transmembrane region" description="Helical" evidence="13">
    <location>
        <begin position="298"/>
        <end position="323"/>
    </location>
</feature>
<organism evidence="16 17">
    <name type="scientific">Kalanchoe fedtschenkoi</name>
    <name type="common">Lavender scallops</name>
    <name type="synonym">South American air plant</name>
    <dbReference type="NCBI Taxonomy" id="63787"/>
    <lineage>
        <taxon>Eukaryota</taxon>
        <taxon>Viridiplantae</taxon>
        <taxon>Streptophyta</taxon>
        <taxon>Embryophyta</taxon>
        <taxon>Tracheophyta</taxon>
        <taxon>Spermatophyta</taxon>
        <taxon>Magnoliopsida</taxon>
        <taxon>eudicotyledons</taxon>
        <taxon>Gunneridae</taxon>
        <taxon>Pentapetalae</taxon>
        <taxon>Saxifragales</taxon>
        <taxon>Crassulaceae</taxon>
        <taxon>Kalanchoe</taxon>
    </lineage>
</organism>
<evidence type="ECO:0000256" key="14">
    <source>
        <dbReference type="SAM" id="SignalP"/>
    </source>
</evidence>
<evidence type="ECO:0000256" key="2">
    <source>
        <dbReference type="ARBA" id="ARBA00022527"/>
    </source>
</evidence>
<dbReference type="InterPro" id="IPR011009">
    <property type="entry name" value="Kinase-like_dom_sf"/>
</dbReference>
<dbReference type="PROSITE" id="PS00108">
    <property type="entry name" value="PROTEIN_KINASE_ST"/>
    <property type="match status" value="1"/>
</dbReference>
<dbReference type="PROSITE" id="PS50011">
    <property type="entry name" value="PROTEIN_KINASE_DOM"/>
    <property type="match status" value="1"/>
</dbReference>
<feature type="binding site" evidence="12">
    <location>
        <position position="389"/>
    </location>
    <ligand>
        <name>ATP</name>
        <dbReference type="ChEBI" id="CHEBI:30616"/>
    </ligand>
</feature>
<dbReference type="OMA" id="REACHAK"/>
<dbReference type="Gene3D" id="1.10.510.10">
    <property type="entry name" value="Transferase(Phosphotransferase) domain 1"/>
    <property type="match status" value="1"/>
</dbReference>
<keyword evidence="7" id="KW-0418">Kinase</keyword>
<evidence type="ECO:0000256" key="12">
    <source>
        <dbReference type="PROSITE-ProRule" id="PRU10141"/>
    </source>
</evidence>
<dbReference type="AlphaFoldDB" id="A0A7N0RBC5"/>
<keyword evidence="6 12" id="KW-0547">Nucleotide-binding</keyword>
<evidence type="ECO:0000256" key="1">
    <source>
        <dbReference type="ARBA" id="ARBA00004479"/>
    </source>
</evidence>
<keyword evidence="11" id="KW-0325">Glycoprotein</keyword>
<evidence type="ECO:0000256" key="3">
    <source>
        <dbReference type="ARBA" id="ARBA00022679"/>
    </source>
</evidence>
<dbReference type="Proteomes" id="UP000594263">
    <property type="component" value="Unplaced"/>
</dbReference>
<dbReference type="EnsemblPlants" id="Kaladp0008s0027.1.v1.1">
    <property type="protein sequence ID" value="Kaladp0008s0027.1.v1.1"/>
    <property type="gene ID" value="Kaladp0008s0027.v1.1"/>
</dbReference>
<keyword evidence="10 13" id="KW-0472">Membrane</keyword>
<accession>A0A7N0RBC5</accession>
<evidence type="ECO:0000256" key="4">
    <source>
        <dbReference type="ARBA" id="ARBA00022692"/>
    </source>
</evidence>